<proteinExistence type="predicted"/>
<dbReference type="KEGG" id="parq:DSM112329_01642"/>
<dbReference type="GO" id="GO:0005548">
    <property type="term" value="F:phospholipid transporter activity"/>
    <property type="evidence" value="ECO:0007669"/>
    <property type="project" value="TreeGrafter"/>
</dbReference>
<dbReference type="PANTHER" id="PTHR30188:SF4">
    <property type="entry name" value="PROTEIN TRIGALACTOSYLDIACYLGLYCEROL 1, CHLOROPLASTIC"/>
    <property type="match status" value="1"/>
</dbReference>
<gene>
    <name evidence="2" type="primary">mlaE_2</name>
    <name evidence="2" type="ORF">DSM112329_01642</name>
</gene>
<accession>A0AAU7AT57</accession>
<feature type="transmembrane region" description="Helical" evidence="1">
    <location>
        <begin position="150"/>
        <end position="179"/>
    </location>
</feature>
<feature type="transmembrane region" description="Helical" evidence="1">
    <location>
        <begin position="234"/>
        <end position="253"/>
    </location>
</feature>
<dbReference type="EMBL" id="CP114014">
    <property type="protein sequence ID" value="XAY04804.1"/>
    <property type="molecule type" value="Genomic_DNA"/>
</dbReference>
<feature type="transmembrane region" description="Helical" evidence="1">
    <location>
        <begin position="199"/>
        <end position="222"/>
    </location>
</feature>
<reference evidence="2" key="1">
    <citation type="submission" date="2022-12" db="EMBL/GenBank/DDBJ databases">
        <title>Paraconexibacter alkalitolerans sp. nov. and Baekduia alba sp. nov., isolated from soil and emended description of the genera Paraconexibacter (Chun et al., 2020) and Baekduia (An et al., 2020).</title>
        <authorList>
            <person name="Vieira S."/>
            <person name="Huber K.J."/>
            <person name="Geppert A."/>
            <person name="Wolf J."/>
            <person name="Neumann-Schaal M."/>
            <person name="Muesken M."/>
            <person name="Overmann J."/>
        </authorList>
    </citation>
    <scope>NUCLEOTIDE SEQUENCE</scope>
    <source>
        <strain evidence="2">AEG42_29</strain>
    </source>
</reference>
<evidence type="ECO:0000256" key="1">
    <source>
        <dbReference type="SAM" id="Phobius"/>
    </source>
</evidence>
<organism evidence="2">
    <name type="scientific">Paraconexibacter sp. AEG42_29</name>
    <dbReference type="NCBI Taxonomy" id="2997339"/>
    <lineage>
        <taxon>Bacteria</taxon>
        <taxon>Bacillati</taxon>
        <taxon>Actinomycetota</taxon>
        <taxon>Thermoleophilia</taxon>
        <taxon>Solirubrobacterales</taxon>
        <taxon>Paraconexibacteraceae</taxon>
        <taxon>Paraconexibacter</taxon>
    </lineage>
</organism>
<feature type="transmembrane region" description="Helical" evidence="1">
    <location>
        <begin position="45"/>
        <end position="69"/>
    </location>
</feature>
<sequence>MLRAVGDRTFLPLKEFIETIGSMGVLTGKTLTSAVRPPYPYGKEFVTQFLFAVRLCWFPMIVASVAFTYGPSGVQAANFLNLFGAIDRLGGLFIVAVVREFAPLVCAIVMAGVAGTAITADLGARKIREELDALQVLGVDPIKNLVVPRFLALMLVTGMFNVYAVIFGTFGGMLVTVTNGAPLGPFFATYFTNATPTELWGSLLKTILFGAIIAIVCCYKGLTAKGGAEGVGRAVNQAVVISFLGIGAFNYVFTQTLLATHPELTLVR</sequence>
<name>A0AAU7AT57_9ACTN</name>
<feature type="transmembrane region" description="Helical" evidence="1">
    <location>
        <begin position="101"/>
        <end position="120"/>
    </location>
</feature>
<protein>
    <submittedName>
        <fullName evidence="2">Intermembrane phospholipid transport system permease protein MlaE</fullName>
    </submittedName>
</protein>
<dbReference type="InterPro" id="IPR030802">
    <property type="entry name" value="Permease_MalE"/>
</dbReference>
<keyword evidence="1" id="KW-0812">Transmembrane</keyword>
<dbReference type="AlphaFoldDB" id="A0AAU7AT57"/>
<dbReference type="GO" id="GO:0043190">
    <property type="term" value="C:ATP-binding cassette (ABC) transporter complex"/>
    <property type="evidence" value="ECO:0007669"/>
    <property type="project" value="InterPro"/>
</dbReference>
<dbReference type="Pfam" id="PF02405">
    <property type="entry name" value="MlaE"/>
    <property type="match status" value="1"/>
</dbReference>
<keyword evidence="1" id="KW-0472">Membrane</keyword>
<dbReference type="PANTHER" id="PTHR30188">
    <property type="entry name" value="ABC TRANSPORTER PERMEASE PROTEIN-RELATED"/>
    <property type="match status" value="1"/>
</dbReference>
<keyword evidence="1" id="KW-1133">Transmembrane helix</keyword>
<evidence type="ECO:0000313" key="2">
    <source>
        <dbReference type="EMBL" id="XAY04804.1"/>
    </source>
</evidence>
<dbReference type="RefSeq" id="WP_354701329.1">
    <property type="nucleotide sequence ID" value="NZ_CP114014.1"/>
</dbReference>